<accession>A0AAU7SXK2</accession>
<dbReference type="PROSITE" id="PS51257">
    <property type="entry name" value="PROKAR_LIPOPROTEIN"/>
    <property type="match status" value="1"/>
</dbReference>
<sequence>MKAQLKYLTFCLCSLSFSGCSQHVIKTNPNQVATVEQRAIHGLNAMFETSSYDFRGKLSVQSSPDIGRQKAQQQVNPAIAFEPALKKRLDQYLKARNIRLNSTEKQNLYAAMAKQQQGHADSFASEDKLSSFNIFALNLLNNTQFEYDGSVHYREKTAALNLAARYEKPTLLVQMKVPMVVDFKEYKFYTNYFSLMPYLVNKDSQNSFAYIDFSKYKADFERVNVAKLADYLKAVNALPYILADARQIKSLPLSVAEKNGQLTEKIRFSSTLEELMLQMALFEQVNEPYLKRSVLGYTTATKVSDAGSEKQAGEAVTQAVEDTASPVQAGKADAVAQDDTAYSATLALRELVSDKLYGSADSLVDEEDVALETETDDESPTEQDTADETITLTVDDCQRIIATPKTAQVGDLTYCIFAYELDAFKRVEPVQITASVEAKDRSVHEKLALVFAPYVSEQFIDAAHFAELWATHQPEIRQVLAASSPAKKTPIQIDVGLDAQGRAAQVDYAVQFLTEKYGKIDVQADMRVFNYGQASKIDRAALRDAKSIQEVSKGSILEKWVKDVGRTLEQPAAVIEGTKAEAPALSYEDELNLLADKTYQQAQSFSQTYQTLFLLDMAAEQSEWVKNLSPQTLQEMAEVYAYWFSDEQYYDPKGKELERIKALQKKHHLEDDSQFNRAIGSHVNTLTERAVGEGKVAAAWHQAAKQYKQPQHIFAQQYLKAYREEYPDNAADSRVLKETAQILGQSYIDSKHGKLSQKTIQDLTFQHAEVINYEIYMEVYENMQKYVK</sequence>
<name>A0AAU7SXK2_9GAMM</name>
<dbReference type="RefSeq" id="WP_349928552.1">
    <property type="nucleotide sequence ID" value="NZ_CP157981.1"/>
</dbReference>
<gene>
    <name evidence="3" type="ORF">ABJ384_01780</name>
</gene>
<keyword evidence="2" id="KW-0732">Signal</keyword>
<dbReference type="EMBL" id="CP157981">
    <property type="protein sequence ID" value="XBU15958.1"/>
    <property type="molecule type" value="Genomic_DNA"/>
</dbReference>
<evidence type="ECO:0000256" key="1">
    <source>
        <dbReference type="SAM" id="MobiDB-lite"/>
    </source>
</evidence>
<evidence type="ECO:0000256" key="2">
    <source>
        <dbReference type="SAM" id="SignalP"/>
    </source>
</evidence>
<evidence type="ECO:0008006" key="4">
    <source>
        <dbReference type="Google" id="ProtNLM"/>
    </source>
</evidence>
<organism evidence="3">
    <name type="scientific">Acinetobacter sp. A1-4-2</name>
    <dbReference type="NCBI Taxonomy" id="3156489"/>
    <lineage>
        <taxon>Bacteria</taxon>
        <taxon>Pseudomonadati</taxon>
        <taxon>Pseudomonadota</taxon>
        <taxon>Gammaproteobacteria</taxon>
        <taxon>Moraxellales</taxon>
        <taxon>Moraxellaceae</taxon>
        <taxon>Acinetobacter</taxon>
    </lineage>
</organism>
<feature type="signal peptide" evidence="2">
    <location>
        <begin position="1"/>
        <end position="23"/>
    </location>
</feature>
<evidence type="ECO:0000313" key="3">
    <source>
        <dbReference type="EMBL" id="XBU15958.1"/>
    </source>
</evidence>
<feature type="chain" id="PRO_5043481907" description="Lipoprotein" evidence="2">
    <location>
        <begin position="24"/>
        <end position="788"/>
    </location>
</feature>
<proteinExistence type="predicted"/>
<reference evidence="3" key="1">
    <citation type="submission" date="2024-06" db="EMBL/GenBank/DDBJ databases">
        <authorList>
            <person name="Song Z."/>
        </authorList>
    </citation>
    <scope>NUCLEOTIDE SEQUENCE</scope>
    <source>
        <strain evidence="3">A1-4-2</strain>
    </source>
</reference>
<dbReference type="AlphaFoldDB" id="A0AAU7SXK2"/>
<feature type="region of interest" description="Disordered" evidence="1">
    <location>
        <begin position="366"/>
        <end position="387"/>
    </location>
</feature>
<protein>
    <recommendedName>
        <fullName evidence="4">Lipoprotein</fullName>
    </recommendedName>
</protein>